<dbReference type="CDD" id="cd00190">
    <property type="entry name" value="Tryp_SPc"/>
    <property type="match status" value="1"/>
</dbReference>
<dbReference type="InterPro" id="IPR043504">
    <property type="entry name" value="Peptidase_S1_PA_chymotrypsin"/>
</dbReference>
<dbReference type="PROSITE" id="PS00134">
    <property type="entry name" value="TRYPSIN_HIS"/>
    <property type="match status" value="1"/>
</dbReference>
<comment type="subcellular location">
    <subcellularLocation>
        <location evidence="1">Secreted</location>
    </subcellularLocation>
</comment>
<evidence type="ECO:0000256" key="2">
    <source>
        <dbReference type="ARBA" id="ARBA00022525"/>
    </source>
</evidence>
<dbReference type="AlphaFoldDB" id="A0A226EPF3"/>
<dbReference type="PROSITE" id="PS50240">
    <property type="entry name" value="TRYPSIN_DOM"/>
    <property type="match status" value="1"/>
</dbReference>
<dbReference type="InterPro" id="IPR009003">
    <property type="entry name" value="Peptidase_S1_PA"/>
</dbReference>
<sequence length="453" mass="50205">MDITYTWVFVTLALALSVIQISLGITNQGATGATKNVDDETDASLVDDWINRKNTPESLTPKSDLNETSTKKGCQCVKYYMCNSVSGGPVNKTHSLNETQAEDPQEILGVVDIRRPNSTGTELKVTNGGCKHYFEVCCTNVKTSDEKPQPPEDPKPDVLTVNKTWVHKGCGQRHENGIGFKITGATGGESQFGEFPWIAAVVEEEIVEEERPDGVKVNMTRNALLCGGSLLHPQVVLTAAHCVYEIANSPRYQQLKVRLGEWDTQTTDEPYPYQDRKVKEVIIHNQLLRKSLYNDIALLVLEKEVKLTANVDTLCLPPKSLTPKDFDGQVCLSSGWGKNSFGVEGRYQEIMKKTEIPIVPREDCQSALRKTRLRDKFLLYCLNTHESFICAGGIPGKDTCVGDGGSPLFCKDLNSQNYVQVGIVSWGIGMFNIISGYAMQISLSNTYLHVFRL</sequence>
<dbReference type="GO" id="GO:0006508">
    <property type="term" value="P:proteolysis"/>
    <property type="evidence" value="ECO:0007669"/>
    <property type="project" value="UniProtKB-KW"/>
</dbReference>
<keyword evidence="12" id="KW-1185">Reference proteome</keyword>
<evidence type="ECO:0000313" key="11">
    <source>
        <dbReference type="EMBL" id="OXA59505.1"/>
    </source>
</evidence>
<dbReference type="GO" id="GO:0004252">
    <property type="term" value="F:serine-type endopeptidase activity"/>
    <property type="evidence" value="ECO:0007669"/>
    <property type="project" value="InterPro"/>
</dbReference>
<evidence type="ECO:0000256" key="6">
    <source>
        <dbReference type="ARBA" id="ARBA00022825"/>
    </source>
</evidence>
<dbReference type="InterPro" id="IPR001254">
    <property type="entry name" value="Trypsin_dom"/>
</dbReference>
<accession>A0A226EPF3</accession>
<gene>
    <name evidence="11" type="ORF">Fcan01_05394</name>
</gene>
<keyword evidence="3 11" id="KW-0645">Protease</keyword>
<dbReference type="FunFam" id="2.40.10.10:FF:000060">
    <property type="entry name" value="Acrosin"/>
    <property type="match status" value="1"/>
</dbReference>
<evidence type="ECO:0000256" key="3">
    <source>
        <dbReference type="ARBA" id="ARBA00022670"/>
    </source>
</evidence>
<dbReference type="PANTHER" id="PTHR24258:SF129">
    <property type="entry name" value="LP15124P-RELATED"/>
    <property type="match status" value="1"/>
</dbReference>
<evidence type="ECO:0000256" key="4">
    <source>
        <dbReference type="ARBA" id="ARBA00022729"/>
    </source>
</evidence>
<evidence type="ECO:0000313" key="12">
    <source>
        <dbReference type="Proteomes" id="UP000198287"/>
    </source>
</evidence>
<dbReference type="SUPFAM" id="SSF50494">
    <property type="entry name" value="Trypsin-like serine proteases"/>
    <property type="match status" value="1"/>
</dbReference>
<keyword evidence="6" id="KW-0720">Serine protease</keyword>
<comment type="caution">
    <text evidence="11">The sequence shown here is derived from an EMBL/GenBank/DDBJ whole genome shotgun (WGS) entry which is preliminary data.</text>
</comment>
<dbReference type="PRINTS" id="PR00722">
    <property type="entry name" value="CHYMOTRYPSIN"/>
</dbReference>
<dbReference type="Proteomes" id="UP000198287">
    <property type="component" value="Unassembled WGS sequence"/>
</dbReference>
<keyword evidence="8" id="KW-0325">Glycoprotein</keyword>
<evidence type="ECO:0000256" key="8">
    <source>
        <dbReference type="ARBA" id="ARBA00023180"/>
    </source>
</evidence>
<proteinExistence type="predicted"/>
<dbReference type="OrthoDB" id="6656697at2759"/>
<dbReference type="InterPro" id="IPR001314">
    <property type="entry name" value="Peptidase_S1A"/>
</dbReference>
<dbReference type="Gene3D" id="2.40.10.10">
    <property type="entry name" value="Trypsin-like serine proteases"/>
    <property type="match status" value="1"/>
</dbReference>
<keyword evidence="5" id="KW-0378">Hydrolase</keyword>
<protein>
    <submittedName>
        <fullName evidence="11">Serine protease easter</fullName>
    </submittedName>
</protein>
<feature type="chain" id="PRO_5012691662" evidence="9">
    <location>
        <begin position="25"/>
        <end position="453"/>
    </location>
</feature>
<dbReference type="EMBL" id="LNIX01000002">
    <property type="protein sequence ID" value="OXA59505.1"/>
    <property type="molecule type" value="Genomic_DNA"/>
</dbReference>
<dbReference type="STRING" id="158441.A0A226EPF3"/>
<dbReference type="Pfam" id="PF00089">
    <property type="entry name" value="Trypsin"/>
    <property type="match status" value="1"/>
</dbReference>
<dbReference type="GO" id="GO:0005576">
    <property type="term" value="C:extracellular region"/>
    <property type="evidence" value="ECO:0007669"/>
    <property type="project" value="UniProtKB-SubCell"/>
</dbReference>
<feature type="signal peptide" evidence="9">
    <location>
        <begin position="1"/>
        <end position="24"/>
    </location>
</feature>
<feature type="domain" description="Peptidase S1" evidence="10">
    <location>
        <begin position="182"/>
        <end position="453"/>
    </location>
</feature>
<dbReference type="SMART" id="SM00020">
    <property type="entry name" value="Tryp_SPc"/>
    <property type="match status" value="1"/>
</dbReference>
<evidence type="ECO:0000259" key="10">
    <source>
        <dbReference type="PROSITE" id="PS50240"/>
    </source>
</evidence>
<dbReference type="PANTHER" id="PTHR24258">
    <property type="entry name" value="SERINE PROTEASE-RELATED"/>
    <property type="match status" value="1"/>
</dbReference>
<keyword evidence="4 9" id="KW-0732">Signal</keyword>
<name>A0A226EPF3_FOLCA</name>
<reference evidence="11 12" key="1">
    <citation type="submission" date="2015-12" db="EMBL/GenBank/DDBJ databases">
        <title>The genome of Folsomia candida.</title>
        <authorList>
            <person name="Faddeeva A."/>
            <person name="Derks M.F."/>
            <person name="Anvar Y."/>
            <person name="Smit S."/>
            <person name="Van Straalen N."/>
            <person name="Roelofs D."/>
        </authorList>
    </citation>
    <scope>NUCLEOTIDE SEQUENCE [LARGE SCALE GENOMIC DNA]</scope>
    <source>
        <strain evidence="11 12">VU population</strain>
        <tissue evidence="11">Whole body</tissue>
    </source>
</reference>
<evidence type="ECO:0000256" key="5">
    <source>
        <dbReference type="ARBA" id="ARBA00022801"/>
    </source>
</evidence>
<keyword evidence="7" id="KW-1015">Disulfide bond</keyword>
<organism evidence="11 12">
    <name type="scientific">Folsomia candida</name>
    <name type="common">Springtail</name>
    <dbReference type="NCBI Taxonomy" id="158441"/>
    <lineage>
        <taxon>Eukaryota</taxon>
        <taxon>Metazoa</taxon>
        <taxon>Ecdysozoa</taxon>
        <taxon>Arthropoda</taxon>
        <taxon>Hexapoda</taxon>
        <taxon>Collembola</taxon>
        <taxon>Entomobryomorpha</taxon>
        <taxon>Isotomoidea</taxon>
        <taxon>Isotomidae</taxon>
        <taxon>Proisotominae</taxon>
        <taxon>Folsomia</taxon>
    </lineage>
</organism>
<dbReference type="FunFam" id="2.40.10.10:FF:000054">
    <property type="entry name" value="Complement C1r subcomponent"/>
    <property type="match status" value="1"/>
</dbReference>
<evidence type="ECO:0000256" key="7">
    <source>
        <dbReference type="ARBA" id="ARBA00023157"/>
    </source>
</evidence>
<evidence type="ECO:0000256" key="1">
    <source>
        <dbReference type="ARBA" id="ARBA00004613"/>
    </source>
</evidence>
<dbReference type="OMA" id="YMCDPST"/>
<evidence type="ECO:0000256" key="9">
    <source>
        <dbReference type="SAM" id="SignalP"/>
    </source>
</evidence>
<dbReference type="InterPro" id="IPR041515">
    <property type="entry name" value="PPAF-2-like_Clip"/>
</dbReference>
<dbReference type="Pfam" id="PF18322">
    <property type="entry name" value="CLIP_1"/>
    <property type="match status" value="1"/>
</dbReference>
<dbReference type="InterPro" id="IPR018114">
    <property type="entry name" value="TRYPSIN_HIS"/>
</dbReference>
<keyword evidence="2" id="KW-0964">Secreted</keyword>